<sequence length="133" mass="15743">MKKKKDSEVVKWKSQFAKRFELIREASGMSQVEMADTIGMSQNLVYRSEKDCDISLNSFLLLFVHYMKNYKMNPEWFFAEDNSGFTPYEMESRKTKRVSSAVERRRNKIILDMFNMLQRDGLMPQAESNTTQE</sequence>
<reference evidence="1 2" key="1">
    <citation type="submission" date="2017-11" db="EMBL/GenBank/DDBJ databases">
        <title>Taxonomic description and genome sequences of Spirosoma HA7 sp. nov., isolated from pollen microhabitat of Corylus avellana.</title>
        <authorList>
            <person name="Ambika Manirajan B."/>
            <person name="Suarez C."/>
            <person name="Ratering S."/>
            <person name="Geissler-Plaum R."/>
            <person name="Cardinale M."/>
            <person name="Sylvia S."/>
        </authorList>
    </citation>
    <scope>NUCLEOTIDE SEQUENCE [LARGE SCALE GENOMIC DNA]</scope>
    <source>
        <strain evidence="1 2">HA7</strain>
    </source>
</reference>
<keyword evidence="2" id="KW-1185">Reference proteome</keyword>
<evidence type="ECO:0000313" key="1">
    <source>
        <dbReference type="EMBL" id="AUD06450.1"/>
    </source>
</evidence>
<dbReference type="InterPro" id="IPR010982">
    <property type="entry name" value="Lambda_DNA-bd_dom_sf"/>
</dbReference>
<dbReference type="GO" id="GO:0003677">
    <property type="term" value="F:DNA binding"/>
    <property type="evidence" value="ECO:0007669"/>
    <property type="project" value="InterPro"/>
</dbReference>
<accession>A0A2K8Z9D0</accession>
<dbReference type="Proteomes" id="UP000232883">
    <property type="component" value="Chromosome"/>
</dbReference>
<gene>
    <name evidence="1" type="ORF">CWM47_34185</name>
</gene>
<dbReference type="AlphaFoldDB" id="A0A2K8Z9D0"/>
<dbReference type="SUPFAM" id="SSF47413">
    <property type="entry name" value="lambda repressor-like DNA-binding domains"/>
    <property type="match status" value="1"/>
</dbReference>
<dbReference type="KEGG" id="spir:CWM47_34185"/>
<evidence type="ECO:0000313" key="2">
    <source>
        <dbReference type="Proteomes" id="UP000232883"/>
    </source>
</evidence>
<dbReference type="OrthoDB" id="958216at2"/>
<dbReference type="InterPro" id="IPR001387">
    <property type="entry name" value="Cro/C1-type_HTH"/>
</dbReference>
<protein>
    <submittedName>
        <fullName evidence="1">Uncharacterized protein</fullName>
    </submittedName>
</protein>
<dbReference type="RefSeq" id="WP_100992995.1">
    <property type="nucleotide sequence ID" value="NZ_CP025096.1"/>
</dbReference>
<dbReference type="EMBL" id="CP025096">
    <property type="protein sequence ID" value="AUD06450.1"/>
    <property type="molecule type" value="Genomic_DNA"/>
</dbReference>
<dbReference type="CDD" id="cd00093">
    <property type="entry name" value="HTH_XRE"/>
    <property type="match status" value="1"/>
</dbReference>
<proteinExistence type="predicted"/>
<name>A0A2K8Z9D0_9BACT</name>
<dbReference type="Gene3D" id="1.10.260.40">
    <property type="entry name" value="lambda repressor-like DNA-binding domains"/>
    <property type="match status" value="1"/>
</dbReference>
<organism evidence="1 2">
    <name type="scientific">Spirosoma pollinicola</name>
    <dbReference type="NCBI Taxonomy" id="2057025"/>
    <lineage>
        <taxon>Bacteria</taxon>
        <taxon>Pseudomonadati</taxon>
        <taxon>Bacteroidota</taxon>
        <taxon>Cytophagia</taxon>
        <taxon>Cytophagales</taxon>
        <taxon>Cytophagaceae</taxon>
        <taxon>Spirosoma</taxon>
    </lineage>
</organism>